<gene>
    <name evidence="1" type="ORF">EZS27_033888</name>
</gene>
<proteinExistence type="predicted"/>
<comment type="caution">
    <text evidence="1">The sequence shown here is derived from an EMBL/GenBank/DDBJ whole genome shotgun (WGS) entry which is preliminary data.</text>
</comment>
<organism evidence="1">
    <name type="scientific">termite gut metagenome</name>
    <dbReference type="NCBI Taxonomy" id="433724"/>
    <lineage>
        <taxon>unclassified sequences</taxon>
        <taxon>metagenomes</taxon>
        <taxon>organismal metagenomes</taxon>
    </lineage>
</organism>
<dbReference type="AlphaFoldDB" id="A0A5J4Q2J2"/>
<sequence>MKTKVFCILFSLLPLLVSAQNDTDTLKTYMFDKFELGRVNYKNGTLTNSFLNYNFVFGKIMFKQDNIDYELANVSDIAYISIGNHLFFRIRSDVFCERFIIDAMELYVYWKYQTRSAGKKGAYGTTSHTSSITSVSQFTQDGRTYNLQTGEKPSLSTDNTYYIYLNNKYNRISSAKSLAKLFKNNQEEIKDYCRQEKINFTNF</sequence>
<accession>A0A5J4Q2J2</accession>
<protein>
    <submittedName>
        <fullName evidence="1">Uncharacterized protein</fullName>
    </submittedName>
</protein>
<reference evidence="1" key="1">
    <citation type="submission" date="2019-03" db="EMBL/GenBank/DDBJ databases">
        <title>Single cell metagenomics reveals metabolic interactions within the superorganism composed of flagellate Streblomastix strix and complex community of Bacteroidetes bacteria on its surface.</title>
        <authorList>
            <person name="Treitli S.C."/>
            <person name="Kolisko M."/>
            <person name="Husnik F."/>
            <person name="Keeling P."/>
            <person name="Hampl V."/>
        </authorList>
    </citation>
    <scope>NUCLEOTIDE SEQUENCE</scope>
    <source>
        <strain evidence="1">STM</strain>
    </source>
</reference>
<evidence type="ECO:0000313" key="1">
    <source>
        <dbReference type="EMBL" id="KAA6315692.1"/>
    </source>
</evidence>
<name>A0A5J4Q2J2_9ZZZZ</name>
<feature type="non-terminal residue" evidence="1">
    <location>
        <position position="203"/>
    </location>
</feature>
<dbReference type="EMBL" id="SNRY01005153">
    <property type="protein sequence ID" value="KAA6315692.1"/>
    <property type="molecule type" value="Genomic_DNA"/>
</dbReference>